<reference evidence="2" key="1">
    <citation type="submission" date="2024-01" db="EMBL/GenBank/DDBJ databases">
        <title>The genome sequence of Micromonospora mangrovi CCTCC AA 2012012.</title>
        <authorList>
            <person name="Gao J."/>
        </authorList>
    </citation>
    <scope>NUCLEOTIDE SEQUENCE</scope>
    <source>
        <strain evidence="2">CCTCC AA 2012012</strain>
    </source>
</reference>
<gene>
    <name evidence="3" type="ORF">ABUL08_06955</name>
    <name evidence="2" type="ORF">VK199_06910</name>
</gene>
<organism evidence="3">
    <name type="scientific">Micromonospora sp. CCTCC AA 2012012</name>
    <dbReference type="NCBI Taxonomy" id="3111921"/>
    <lineage>
        <taxon>Bacteria</taxon>
        <taxon>Bacillati</taxon>
        <taxon>Actinomycetota</taxon>
        <taxon>Actinomycetes</taxon>
        <taxon>Micromonosporales</taxon>
        <taxon>Micromonosporaceae</taxon>
        <taxon>Micromonospora</taxon>
    </lineage>
</organism>
<accession>A0AAU8HIW7</accession>
<dbReference type="AlphaFoldDB" id="A0AAU8HIW7"/>
<protein>
    <submittedName>
        <fullName evidence="3">Lantibiotic dehydratase</fullName>
    </submittedName>
</protein>
<feature type="domain" description="Lantibiotic dehydratase N-terminal" evidence="1">
    <location>
        <begin position="151"/>
        <end position="638"/>
    </location>
</feature>
<evidence type="ECO:0000259" key="1">
    <source>
        <dbReference type="Pfam" id="PF04738"/>
    </source>
</evidence>
<evidence type="ECO:0000313" key="3">
    <source>
        <dbReference type="EMBL" id="XCH75819.1"/>
    </source>
</evidence>
<dbReference type="InterPro" id="IPR006827">
    <property type="entry name" value="Lant_deHydtase_N"/>
</dbReference>
<sequence length="874" mass="94715">MTDLLHPTDADVTTGWDLADTALLRLNPTPGRRLGGPTLRIALQALYLAGREQHQWREPACAELYELTAAATGARRHRLLQLKRAVHNGRDPQPEQLAALWPEAAPPPAVAAWWRATERSLLARNTLKAAYDTLLAEERRALADAIGGEPFQLSLALNSPQVLDAVQRYRRAPGEPSARDRKSERGILQHYARAVLRVSPLSRLTAVGFARWSPEGEPMDRARFDRQRTRSVLTPDRALLSSLVTGIVSAPGADGVPAVVQRNPTLRVDKHVRFHHWAAGRRRALAAALTDQVAALLRLTQLGPVPSGTLATELAARLRVPVSEAARLVAAAVEAQILVAAPVLDEQAVDPVPAALGLLLDRDPTAAEEVAALGEALKLARRGSVGERIAALSRIRAVEGRLNERSAFPARLHVNEDYLLPPGTVSPAGYESALADLRTVTGFHAMFDRHHEIRALLVRAFVDRFGAGARVNLVDHAEELVELVRRREGVLGAAGASGGDRSAAERFGPADGSLVALLDQRAAALRQVTAAIEAAGDAPEVVLAPRWLAGLADGLPERYRPAAASYSMIVQPHRGLLVVNACYTGHGQVVSRFLGLQEEMGSDATQRLRDRIRQRYARPGVAVREDRGLHRSNINHRVRVLDDTLDPAAWLGLRLAHDPATDQLSVLDPDGVTVLVMGLGMKWIELQPAPLTLAVWLHDTGRVAVDPVAVRHAEAVRGRDGDPAGQPTVAYPRLRAGDVVLQRRRWYPGADLPATADPTDPAGHLVALTAWRAAHGVPDEVVLKTPLWTGSAAVPDDADAPGGATARLSRYLTARRREKPQYVDLASALMVRVLPQSLERRLPGYLEEALPGVRSGARATEWTLELDLAHEVDR</sequence>
<dbReference type="Pfam" id="PF04738">
    <property type="entry name" value="Lant_dehydr_N"/>
    <property type="match status" value="1"/>
</dbReference>
<proteinExistence type="predicted"/>
<dbReference type="RefSeq" id="WP_350935624.1">
    <property type="nucleotide sequence ID" value="NZ_CP157762.1"/>
</dbReference>
<name>A0AAU8HIW7_9ACTN</name>
<dbReference type="EMBL" id="CP157762">
    <property type="protein sequence ID" value="XBP95116.1"/>
    <property type="molecule type" value="Genomic_DNA"/>
</dbReference>
<reference evidence="3" key="2">
    <citation type="submission" date="2024-06" db="EMBL/GenBank/DDBJ databases">
        <title>Micromonospora mangrovi CCTCC AA 2012012 genome sequences.</title>
        <authorList>
            <person name="Gao J."/>
        </authorList>
    </citation>
    <scope>NUCLEOTIDE SEQUENCE</scope>
    <source>
        <strain evidence="3">CCTCC AA 2012012</strain>
    </source>
</reference>
<evidence type="ECO:0000313" key="2">
    <source>
        <dbReference type="EMBL" id="XBP95116.1"/>
    </source>
</evidence>
<dbReference type="EMBL" id="CP159342">
    <property type="protein sequence ID" value="XCH75819.1"/>
    <property type="molecule type" value="Genomic_DNA"/>
</dbReference>